<accession>A0AAV8XWU1</accession>
<keyword evidence="2" id="KW-1185">Reference proteome</keyword>
<reference evidence="1" key="1">
    <citation type="journal article" date="2023" name="Insect Mol. Biol.">
        <title>Genome sequencing provides insights into the evolution of gene families encoding plant cell wall-degrading enzymes in longhorned beetles.</title>
        <authorList>
            <person name="Shin N.R."/>
            <person name="Okamura Y."/>
            <person name="Kirsch R."/>
            <person name="Pauchet Y."/>
        </authorList>
    </citation>
    <scope>NUCLEOTIDE SEQUENCE</scope>
    <source>
        <strain evidence="1">RBIC_L_NR</strain>
    </source>
</reference>
<gene>
    <name evidence="1" type="ORF">NQ314_009700</name>
</gene>
<protein>
    <submittedName>
        <fullName evidence="1">Uncharacterized protein</fullName>
    </submittedName>
</protein>
<evidence type="ECO:0000313" key="2">
    <source>
        <dbReference type="Proteomes" id="UP001162156"/>
    </source>
</evidence>
<dbReference type="Proteomes" id="UP001162156">
    <property type="component" value="Unassembled WGS sequence"/>
</dbReference>
<sequence length="62" mass="7575">MYNITTNLWNLRKREKVTTSAEDKKHNIESFQKFAENKTDLTEIQKGCYRVEHRTRKMRKKT</sequence>
<organism evidence="1 2">
    <name type="scientific">Rhamnusium bicolor</name>
    <dbReference type="NCBI Taxonomy" id="1586634"/>
    <lineage>
        <taxon>Eukaryota</taxon>
        <taxon>Metazoa</taxon>
        <taxon>Ecdysozoa</taxon>
        <taxon>Arthropoda</taxon>
        <taxon>Hexapoda</taxon>
        <taxon>Insecta</taxon>
        <taxon>Pterygota</taxon>
        <taxon>Neoptera</taxon>
        <taxon>Endopterygota</taxon>
        <taxon>Coleoptera</taxon>
        <taxon>Polyphaga</taxon>
        <taxon>Cucujiformia</taxon>
        <taxon>Chrysomeloidea</taxon>
        <taxon>Cerambycidae</taxon>
        <taxon>Lepturinae</taxon>
        <taxon>Rhagiini</taxon>
        <taxon>Rhamnusium</taxon>
    </lineage>
</organism>
<comment type="caution">
    <text evidence="1">The sequence shown here is derived from an EMBL/GenBank/DDBJ whole genome shotgun (WGS) entry which is preliminary data.</text>
</comment>
<dbReference type="EMBL" id="JANEYF010002667">
    <property type="protein sequence ID" value="KAJ8943615.1"/>
    <property type="molecule type" value="Genomic_DNA"/>
</dbReference>
<evidence type="ECO:0000313" key="1">
    <source>
        <dbReference type="EMBL" id="KAJ8943615.1"/>
    </source>
</evidence>
<dbReference type="AlphaFoldDB" id="A0AAV8XWU1"/>
<name>A0AAV8XWU1_9CUCU</name>
<proteinExistence type="predicted"/>